<dbReference type="PANTHER" id="PTHR43690:SF33">
    <property type="entry name" value="STROMAL PROCESSING PEPTIDASE, CHLOROPLASTIC"/>
    <property type="match status" value="1"/>
</dbReference>
<organism evidence="3 4">
    <name type="scientific">Durusdinium trenchii</name>
    <dbReference type="NCBI Taxonomy" id="1381693"/>
    <lineage>
        <taxon>Eukaryota</taxon>
        <taxon>Sar</taxon>
        <taxon>Alveolata</taxon>
        <taxon>Dinophyceae</taxon>
        <taxon>Suessiales</taxon>
        <taxon>Symbiodiniaceae</taxon>
        <taxon>Durusdinium</taxon>
    </lineage>
</organism>
<keyword evidence="1" id="KW-0472">Membrane</keyword>
<evidence type="ECO:0000313" key="4">
    <source>
        <dbReference type="Proteomes" id="UP001642464"/>
    </source>
</evidence>
<keyword evidence="1" id="KW-0812">Transmembrane</keyword>
<feature type="domain" description="Guanylate cyclase" evidence="2">
    <location>
        <begin position="591"/>
        <end position="666"/>
    </location>
</feature>
<dbReference type="SUPFAM" id="SSF63411">
    <property type="entry name" value="LuxS/MPP-like metallohydrolase"/>
    <property type="match status" value="1"/>
</dbReference>
<dbReference type="PROSITE" id="PS50125">
    <property type="entry name" value="GUANYLATE_CYCLASE_2"/>
    <property type="match status" value="1"/>
</dbReference>
<gene>
    <name evidence="3" type="ORF">SCF082_LOCUS13094</name>
</gene>
<keyword evidence="4" id="KW-1185">Reference proteome</keyword>
<feature type="non-terminal residue" evidence="3">
    <location>
        <position position="666"/>
    </location>
</feature>
<dbReference type="InterPro" id="IPR007863">
    <property type="entry name" value="Peptidase_M16_C"/>
</dbReference>
<dbReference type="Gene3D" id="3.30.830.10">
    <property type="entry name" value="Metalloenzyme, LuxS/M16 peptidase-like"/>
    <property type="match status" value="1"/>
</dbReference>
<accession>A0ABP0JQC5</accession>
<protein>
    <submittedName>
        <fullName evidence="3">Chloroplastic (Chloroplast processing enzyme)</fullName>
    </submittedName>
</protein>
<dbReference type="InterPro" id="IPR029787">
    <property type="entry name" value="Nucleotide_cyclase"/>
</dbReference>
<dbReference type="Proteomes" id="UP001642464">
    <property type="component" value="Unassembled WGS sequence"/>
</dbReference>
<dbReference type="PANTHER" id="PTHR43690">
    <property type="entry name" value="NARDILYSIN"/>
    <property type="match status" value="1"/>
</dbReference>
<feature type="transmembrane region" description="Helical" evidence="1">
    <location>
        <begin position="353"/>
        <end position="376"/>
    </location>
</feature>
<dbReference type="InterPro" id="IPR050626">
    <property type="entry name" value="Peptidase_M16"/>
</dbReference>
<keyword evidence="1" id="KW-1133">Transmembrane helix</keyword>
<dbReference type="Pfam" id="PF05193">
    <property type="entry name" value="Peptidase_M16_C"/>
    <property type="match status" value="1"/>
</dbReference>
<evidence type="ECO:0000256" key="1">
    <source>
        <dbReference type="SAM" id="Phobius"/>
    </source>
</evidence>
<dbReference type="Gene3D" id="3.30.70.1230">
    <property type="entry name" value="Nucleotide cyclase"/>
    <property type="match status" value="1"/>
</dbReference>
<name>A0ABP0JQC5_9DINO</name>
<dbReference type="InterPro" id="IPR011249">
    <property type="entry name" value="Metalloenz_LuxS/M16"/>
</dbReference>
<feature type="transmembrane region" description="Helical" evidence="1">
    <location>
        <begin position="460"/>
        <end position="478"/>
    </location>
</feature>
<dbReference type="SUPFAM" id="SSF55073">
    <property type="entry name" value="Nucleotide cyclase"/>
    <property type="match status" value="1"/>
</dbReference>
<comment type="caution">
    <text evidence="3">The sequence shown here is derived from an EMBL/GenBank/DDBJ whole genome shotgun (WGS) entry which is preliminary data.</text>
</comment>
<dbReference type="EMBL" id="CAXAMM010008069">
    <property type="protein sequence ID" value="CAK9016239.1"/>
    <property type="molecule type" value="Genomic_DNA"/>
</dbReference>
<evidence type="ECO:0000259" key="2">
    <source>
        <dbReference type="PROSITE" id="PS50125"/>
    </source>
</evidence>
<dbReference type="Pfam" id="PF00211">
    <property type="entry name" value="Guanylate_cyc"/>
    <property type="match status" value="1"/>
</dbReference>
<reference evidence="3 4" key="1">
    <citation type="submission" date="2024-02" db="EMBL/GenBank/DDBJ databases">
        <authorList>
            <person name="Chen Y."/>
            <person name="Shah S."/>
            <person name="Dougan E. K."/>
            <person name="Thang M."/>
            <person name="Chan C."/>
        </authorList>
    </citation>
    <scope>NUCLEOTIDE SEQUENCE [LARGE SCALE GENOMIC DNA]</scope>
</reference>
<dbReference type="InterPro" id="IPR001054">
    <property type="entry name" value="A/G_cyclase"/>
</dbReference>
<proteinExistence type="predicted"/>
<feature type="transmembrane region" description="Helical" evidence="1">
    <location>
        <begin position="388"/>
        <end position="411"/>
    </location>
</feature>
<evidence type="ECO:0000313" key="3">
    <source>
        <dbReference type="EMBL" id="CAK9016239.1"/>
    </source>
</evidence>
<sequence>MMRDMCLLMGDKLHPHVQLMIDLGKAMADERLPKDSSIQPPEQRVDRCIQALKEAAGEEVLAEAAAVVAMFSAMTIVVDDTWQTHFLSALHEDNCIHTRFPIGLEQQIASWSIDQLRSFHSRWYVPENATLFIVGDIDEEETIQKVEQAFSQIPKAGLKTGEPWDYDARSLLRPMVEGRPEILHRFVQPVNKTESEVPSLKEWSNDLKVSVATNDLMQGGRTETPTVDGVQAAWNLKKTNEDDFGLKHAHSLRQCEEGHNSAELQAMIEQRDSLNASIEEHMRRQNLELPLVTDPTSKVALAFLVPEVESQWRNEGCQDQIVVGSLFLALCELLLRISSLWKDLRHGCGLKGLMASMALKAGVIYNGCAFVILVPFALWNTRLKSRRLLLALTIFAYLDRILASMPLLHYACGRGRDTSPQCETFPSKKDCQMMEYHRFHVQMLSVMAQVLVLPEYRYCSYMWIWIFLATLVSSVFVANEEIRSVLTGTRDRVLLTTEGKLDVEDAKNEFFVRLLLLSLVQMVANRKKCTMEEQNRALFLASNKNKRVSMSMFKVLEFMVPGFVILPMLQLSQNSSTSLSYGISYRFDCASVLFMAFDDFESIVQQSTPPEILQFLNKFYNRFDVLCVTKSVIKIETVAEEYVCAVGVAPDSDPADSSEELGNLKL</sequence>